<dbReference type="InterPro" id="IPR051218">
    <property type="entry name" value="Sec_MonoDiacylglyc_Lipase"/>
</dbReference>
<dbReference type="InterPro" id="IPR029058">
    <property type="entry name" value="AB_hydrolase_fold"/>
</dbReference>
<reference evidence="2" key="1">
    <citation type="submission" date="2022-07" db="EMBL/GenBank/DDBJ databases">
        <title>Phylogenomic reconstructions and comparative analyses of Kickxellomycotina fungi.</title>
        <authorList>
            <person name="Reynolds N.K."/>
            <person name="Stajich J.E."/>
            <person name="Barry K."/>
            <person name="Grigoriev I.V."/>
            <person name="Crous P."/>
            <person name="Smith M.E."/>
        </authorList>
    </citation>
    <scope>NUCLEOTIDE SEQUENCE</scope>
    <source>
        <strain evidence="2">BCRC 34489</strain>
    </source>
</reference>
<organism evidence="2 3">
    <name type="scientific">Coemansia interrupta</name>
    <dbReference type="NCBI Taxonomy" id="1126814"/>
    <lineage>
        <taxon>Eukaryota</taxon>
        <taxon>Fungi</taxon>
        <taxon>Fungi incertae sedis</taxon>
        <taxon>Zoopagomycota</taxon>
        <taxon>Kickxellomycotina</taxon>
        <taxon>Kickxellomycetes</taxon>
        <taxon>Kickxellales</taxon>
        <taxon>Kickxellaceae</taxon>
        <taxon>Coemansia</taxon>
    </lineage>
</organism>
<dbReference type="EMBL" id="JANBUM010000015">
    <property type="protein sequence ID" value="KAJ2787697.1"/>
    <property type="molecule type" value="Genomic_DNA"/>
</dbReference>
<dbReference type="CDD" id="cd00519">
    <property type="entry name" value="Lipase_3"/>
    <property type="match status" value="1"/>
</dbReference>
<name>A0A9W8LMB3_9FUNG</name>
<keyword evidence="3" id="KW-1185">Reference proteome</keyword>
<dbReference type="OrthoDB" id="426718at2759"/>
<dbReference type="InterPro" id="IPR002921">
    <property type="entry name" value="Fungal_lipase-type"/>
</dbReference>
<accession>A0A9W8LMB3</accession>
<evidence type="ECO:0000259" key="1">
    <source>
        <dbReference type="Pfam" id="PF01764"/>
    </source>
</evidence>
<dbReference type="Proteomes" id="UP001140172">
    <property type="component" value="Unassembled WGS sequence"/>
</dbReference>
<dbReference type="Pfam" id="PF01764">
    <property type="entry name" value="Lipase_3"/>
    <property type="match status" value="1"/>
</dbReference>
<comment type="caution">
    <text evidence="2">The sequence shown here is derived from an EMBL/GenBank/DDBJ whole genome shotgun (WGS) entry which is preliminary data.</text>
</comment>
<sequence length="328" mass="36601">MALLLASKAIVADVPEKQINGLYEKVTSYRRIYESTKLPLPSTNNSQTTQVTSDTIVKYCRYSGAAYKLLGSTWRCSENCESEDTRGTVVDYQWAVPNAPSHGFVAHKDDTREIIVSWRGSTVLMDWIADFSFAPVIWPAELDGSMVHTGFLGAYKGAAEKIKHVLKELVEQHPDYKIVLTGHSLGGAEAALAAADIVLTHPEWINKLELYTYGEPRTGNSVFANWLSSQPFPMYRVVYRGDLVSQVPFRQMGYQHHAQEAWYCGNSTTSASNVNGQEPLRFCGQNSENISCQASIQTLKLSVVNHLQYPGLSYDVLYFFLGNIHMLA</sequence>
<protein>
    <recommendedName>
        <fullName evidence="1">Fungal lipase-type domain-containing protein</fullName>
    </recommendedName>
</protein>
<dbReference type="PANTHER" id="PTHR45856:SF25">
    <property type="entry name" value="FUNGAL LIPASE-LIKE DOMAIN-CONTAINING PROTEIN"/>
    <property type="match status" value="1"/>
</dbReference>
<dbReference type="GO" id="GO:0006629">
    <property type="term" value="P:lipid metabolic process"/>
    <property type="evidence" value="ECO:0007669"/>
    <property type="project" value="InterPro"/>
</dbReference>
<evidence type="ECO:0000313" key="2">
    <source>
        <dbReference type="EMBL" id="KAJ2787697.1"/>
    </source>
</evidence>
<gene>
    <name evidence="2" type="ORF">GGI15_000520</name>
</gene>
<dbReference type="Gene3D" id="3.40.50.1820">
    <property type="entry name" value="alpha/beta hydrolase"/>
    <property type="match status" value="1"/>
</dbReference>
<dbReference type="AlphaFoldDB" id="A0A9W8LMB3"/>
<proteinExistence type="predicted"/>
<feature type="domain" description="Fungal lipase-type" evidence="1">
    <location>
        <begin position="115"/>
        <end position="251"/>
    </location>
</feature>
<dbReference type="SUPFAM" id="SSF53474">
    <property type="entry name" value="alpha/beta-Hydrolases"/>
    <property type="match status" value="1"/>
</dbReference>
<dbReference type="PANTHER" id="PTHR45856">
    <property type="entry name" value="ALPHA/BETA-HYDROLASES SUPERFAMILY PROTEIN"/>
    <property type="match status" value="1"/>
</dbReference>
<evidence type="ECO:0000313" key="3">
    <source>
        <dbReference type="Proteomes" id="UP001140172"/>
    </source>
</evidence>